<name>A0A2M8VZ78_9BURK</name>
<dbReference type="RefSeq" id="WP_157799269.1">
    <property type="nucleotide sequence ID" value="NZ_CBCSBW010000001.1"/>
</dbReference>
<dbReference type="AlphaFoldDB" id="A0A2M8VZ78"/>
<proteinExistence type="predicted"/>
<sequence length="51" mass="5946">MIQKLRIKLARWILGKHCPCYQMGHHSMVDFQQRSADQIEKARNMKSASSS</sequence>
<evidence type="ECO:0000313" key="2">
    <source>
        <dbReference type="Proteomes" id="UP000229366"/>
    </source>
</evidence>
<keyword evidence="2" id="KW-1185">Reference proteome</keyword>
<evidence type="ECO:0000313" key="1">
    <source>
        <dbReference type="EMBL" id="PJI83160.1"/>
    </source>
</evidence>
<gene>
    <name evidence="1" type="ORF">B0G85_0552</name>
</gene>
<dbReference type="OrthoDB" id="9134093at2"/>
<protein>
    <submittedName>
        <fullName evidence="1">Uncharacterized protein</fullName>
    </submittedName>
</protein>
<organism evidence="1 2">
    <name type="scientific">Polynucleobacter brandtiae</name>
    <dbReference type="NCBI Taxonomy" id="1938816"/>
    <lineage>
        <taxon>Bacteria</taxon>
        <taxon>Pseudomonadati</taxon>
        <taxon>Pseudomonadota</taxon>
        <taxon>Betaproteobacteria</taxon>
        <taxon>Burkholderiales</taxon>
        <taxon>Burkholderiaceae</taxon>
        <taxon>Polynucleobacter</taxon>
    </lineage>
</organism>
<accession>A0A2M8VZ78</accession>
<comment type="caution">
    <text evidence="1">The sequence shown here is derived from an EMBL/GenBank/DDBJ whole genome shotgun (WGS) entry which is preliminary data.</text>
</comment>
<dbReference type="Proteomes" id="UP000229366">
    <property type="component" value="Unassembled WGS sequence"/>
</dbReference>
<dbReference type="EMBL" id="PGTX01000001">
    <property type="protein sequence ID" value="PJI83160.1"/>
    <property type="molecule type" value="Genomic_DNA"/>
</dbReference>
<reference evidence="1 2" key="1">
    <citation type="submission" date="2017-11" db="EMBL/GenBank/DDBJ databases">
        <title>Genomic Encyclopedia of Type Strains, Phase III (KMG-III): the genomes of soil and plant-associated and newly described type strains.</title>
        <authorList>
            <person name="Whitman W."/>
        </authorList>
    </citation>
    <scope>NUCLEOTIDE SEQUENCE [LARGE SCALE GENOMIC DNA]</scope>
    <source>
        <strain evidence="1 2">UB-Domo-W1</strain>
    </source>
</reference>